<dbReference type="Proteomes" id="UP000190539">
    <property type="component" value="Unassembled WGS sequence"/>
</dbReference>
<reference evidence="2 3" key="1">
    <citation type="submission" date="2017-02" db="EMBL/GenBank/DDBJ databases">
        <title>Draft Genome Sequence of Streptomyces tsukubaensis F601, a Producer of the immunosuppressant tacrolimus FK506.</title>
        <authorList>
            <person name="Zong G."/>
            <person name="Zhong C."/>
            <person name="Fu J."/>
            <person name="Qin R."/>
            <person name="Cao G."/>
        </authorList>
    </citation>
    <scope>NUCLEOTIDE SEQUENCE [LARGE SCALE GENOMIC DNA]</scope>
    <source>
        <strain evidence="2 3">F601</strain>
    </source>
</reference>
<comment type="caution">
    <text evidence="2">The sequence shown here is derived from an EMBL/GenBank/DDBJ whole genome shotgun (WGS) entry which is preliminary data.</text>
</comment>
<gene>
    <name evidence="2" type="ORF">B1H18_05725</name>
</gene>
<protein>
    <submittedName>
        <fullName evidence="2">Uncharacterized protein</fullName>
    </submittedName>
</protein>
<proteinExistence type="predicted"/>
<keyword evidence="1" id="KW-0472">Membrane</keyword>
<feature type="transmembrane region" description="Helical" evidence="1">
    <location>
        <begin position="43"/>
        <end position="61"/>
    </location>
</feature>
<dbReference type="AlphaFoldDB" id="A0A1V4ACG9"/>
<keyword evidence="3" id="KW-1185">Reference proteome</keyword>
<keyword evidence="1" id="KW-1133">Transmembrane helix</keyword>
<dbReference type="OrthoDB" id="4319383at2"/>
<dbReference type="EMBL" id="MVFC01000003">
    <property type="protein sequence ID" value="OON81654.1"/>
    <property type="molecule type" value="Genomic_DNA"/>
</dbReference>
<keyword evidence="1" id="KW-0812">Transmembrane</keyword>
<name>A0A1V4ACG9_9ACTN</name>
<dbReference type="RefSeq" id="WP_077965391.1">
    <property type="nucleotide sequence ID" value="NZ_CP045178.1"/>
</dbReference>
<accession>A0A1V4ACG9</accession>
<sequence length="66" mass="7085">MKKVLEVAGVVLLTQGVMGLVHKYTGWSRGGLLGFVRPLDGYEVYASVVLIVLAGALFAVARRHSD</sequence>
<evidence type="ECO:0000256" key="1">
    <source>
        <dbReference type="SAM" id="Phobius"/>
    </source>
</evidence>
<evidence type="ECO:0000313" key="3">
    <source>
        <dbReference type="Proteomes" id="UP000190539"/>
    </source>
</evidence>
<evidence type="ECO:0000313" key="2">
    <source>
        <dbReference type="EMBL" id="OON81654.1"/>
    </source>
</evidence>
<dbReference type="STRING" id="83656.B1H18_05725"/>
<organism evidence="2 3">
    <name type="scientific">Streptomyces tsukubensis</name>
    <dbReference type="NCBI Taxonomy" id="83656"/>
    <lineage>
        <taxon>Bacteria</taxon>
        <taxon>Bacillati</taxon>
        <taxon>Actinomycetota</taxon>
        <taxon>Actinomycetes</taxon>
        <taxon>Kitasatosporales</taxon>
        <taxon>Streptomycetaceae</taxon>
        <taxon>Streptomyces</taxon>
    </lineage>
</organism>